<comment type="caution">
    <text evidence="8">The sequence shown here is derived from an EMBL/GenBank/DDBJ whole genome shotgun (WGS) entry which is preliminary data.</text>
</comment>
<evidence type="ECO:0000256" key="1">
    <source>
        <dbReference type="ARBA" id="ARBA00004651"/>
    </source>
</evidence>
<name>A0ABP7U1U5_9PSEU</name>
<proteinExistence type="inferred from homology"/>
<feature type="transmembrane region" description="Helical" evidence="7">
    <location>
        <begin position="21"/>
        <end position="38"/>
    </location>
</feature>
<evidence type="ECO:0000256" key="5">
    <source>
        <dbReference type="ARBA" id="ARBA00022989"/>
    </source>
</evidence>
<feature type="transmembrane region" description="Helical" evidence="7">
    <location>
        <begin position="120"/>
        <end position="138"/>
    </location>
</feature>
<accession>A0ABP7U1U5</accession>
<dbReference type="InterPro" id="IPR051907">
    <property type="entry name" value="DoxX-like_oxidoreductase"/>
</dbReference>
<evidence type="ECO:0000256" key="4">
    <source>
        <dbReference type="ARBA" id="ARBA00022692"/>
    </source>
</evidence>
<dbReference type="Proteomes" id="UP001501747">
    <property type="component" value="Unassembled WGS sequence"/>
</dbReference>
<keyword evidence="6 7" id="KW-0472">Membrane</keyword>
<dbReference type="InterPro" id="IPR032808">
    <property type="entry name" value="DoxX"/>
</dbReference>
<dbReference type="PANTHER" id="PTHR33452:SF4">
    <property type="entry name" value="BLL4328 PROTEIN"/>
    <property type="match status" value="1"/>
</dbReference>
<keyword evidence="9" id="KW-1185">Reference proteome</keyword>
<keyword evidence="4 7" id="KW-0812">Transmembrane</keyword>
<gene>
    <name evidence="8" type="ORF">GCM10022247_69380</name>
</gene>
<keyword evidence="5 7" id="KW-1133">Transmembrane helix</keyword>
<reference evidence="9" key="1">
    <citation type="journal article" date="2019" name="Int. J. Syst. Evol. Microbiol.">
        <title>The Global Catalogue of Microorganisms (GCM) 10K type strain sequencing project: providing services to taxonomists for standard genome sequencing and annotation.</title>
        <authorList>
            <consortium name="The Broad Institute Genomics Platform"/>
            <consortium name="The Broad Institute Genome Sequencing Center for Infectious Disease"/>
            <person name="Wu L."/>
            <person name="Ma J."/>
        </authorList>
    </citation>
    <scope>NUCLEOTIDE SEQUENCE [LARGE SCALE GENOMIC DNA]</scope>
    <source>
        <strain evidence="9">JCM 17342</strain>
    </source>
</reference>
<evidence type="ECO:0000256" key="2">
    <source>
        <dbReference type="ARBA" id="ARBA00006679"/>
    </source>
</evidence>
<keyword evidence="3" id="KW-1003">Cell membrane</keyword>
<evidence type="ECO:0000256" key="3">
    <source>
        <dbReference type="ARBA" id="ARBA00022475"/>
    </source>
</evidence>
<sequence length="146" mass="15310">MAANTTTQVNAPLISKAKLEAGVLAGVRLVVSFLFISHGGQGTFGWFGGVDGAGGATPFGVWPGYYAGVIEMVGGALILIGLFTRYAAVLCSGVMAYAYFVVHQPMGLHPLSNMGELAAIYSWVFLLIAVFGPGALALDNLRRSRR</sequence>
<evidence type="ECO:0000256" key="6">
    <source>
        <dbReference type="ARBA" id="ARBA00023136"/>
    </source>
</evidence>
<comment type="similarity">
    <text evidence="2">Belongs to the DoxX family.</text>
</comment>
<comment type="subcellular location">
    <subcellularLocation>
        <location evidence="1">Cell membrane</location>
        <topology evidence="1">Multi-pass membrane protein</topology>
    </subcellularLocation>
</comment>
<dbReference type="EMBL" id="BAABAL010000026">
    <property type="protein sequence ID" value="GAA4034332.1"/>
    <property type="molecule type" value="Genomic_DNA"/>
</dbReference>
<protein>
    <submittedName>
        <fullName evidence="8">DoxX family protein</fullName>
    </submittedName>
</protein>
<organism evidence="8 9">
    <name type="scientific">Allokutzneria multivorans</name>
    <dbReference type="NCBI Taxonomy" id="1142134"/>
    <lineage>
        <taxon>Bacteria</taxon>
        <taxon>Bacillati</taxon>
        <taxon>Actinomycetota</taxon>
        <taxon>Actinomycetes</taxon>
        <taxon>Pseudonocardiales</taxon>
        <taxon>Pseudonocardiaceae</taxon>
        <taxon>Allokutzneria</taxon>
    </lineage>
</organism>
<dbReference type="Pfam" id="PF07681">
    <property type="entry name" value="DoxX"/>
    <property type="match status" value="1"/>
</dbReference>
<dbReference type="RefSeq" id="WP_344884842.1">
    <property type="nucleotide sequence ID" value="NZ_BAABAL010000026.1"/>
</dbReference>
<evidence type="ECO:0000256" key="7">
    <source>
        <dbReference type="SAM" id="Phobius"/>
    </source>
</evidence>
<evidence type="ECO:0000313" key="8">
    <source>
        <dbReference type="EMBL" id="GAA4034332.1"/>
    </source>
</evidence>
<evidence type="ECO:0000313" key="9">
    <source>
        <dbReference type="Proteomes" id="UP001501747"/>
    </source>
</evidence>
<dbReference type="PANTHER" id="PTHR33452">
    <property type="entry name" value="OXIDOREDUCTASE CATD-RELATED"/>
    <property type="match status" value="1"/>
</dbReference>
<feature type="transmembrane region" description="Helical" evidence="7">
    <location>
        <begin position="77"/>
        <end position="100"/>
    </location>
</feature>